<dbReference type="PANTHER" id="PTHR14095:SF0">
    <property type="entry name" value="MIP22305P"/>
    <property type="match status" value="1"/>
</dbReference>
<proteinExistence type="predicted"/>
<dbReference type="Gene3D" id="1.10.238.220">
    <property type="match status" value="1"/>
</dbReference>
<evidence type="ECO:0000259" key="4">
    <source>
        <dbReference type="PROSITE" id="PS50222"/>
    </source>
</evidence>
<evidence type="ECO:0000313" key="5">
    <source>
        <dbReference type="EMBL" id="GFR42212.1"/>
    </source>
</evidence>
<dbReference type="SUPFAM" id="SSF47473">
    <property type="entry name" value="EF-hand"/>
    <property type="match status" value="2"/>
</dbReference>
<organism evidence="5 6">
    <name type="scientific">Astrephomene gubernaculifera</name>
    <dbReference type="NCBI Taxonomy" id="47775"/>
    <lineage>
        <taxon>Eukaryota</taxon>
        <taxon>Viridiplantae</taxon>
        <taxon>Chlorophyta</taxon>
        <taxon>core chlorophytes</taxon>
        <taxon>Chlorophyceae</taxon>
        <taxon>CS clade</taxon>
        <taxon>Chlamydomonadales</taxon>
        <taxon>Astrephomenaceae</taxon>
        <taxon>Astrephomene</taxon>
    </lineage>
</organism>
<dbReference type="PANTHER" id="PTHR14095">
    <property type="entry name" value="PHOSPHATASE 2A REGULATORY SUBUNIT-RELATED"/>
    <property type="match status" value="1"/>
</dbReference>
<evidence type="ECO:0000256" key="3">
    <source>
        <dbReference type="SAM" id="MobiDB-lite"/>
    </source>
</evidence>
<dbReference type="InterPro" id="IPR041534">
    <property type="entry name" value="EF-hand_13"/>
</dbReference>
<reference evidence="5 6" key="1">
    <citation type="journal article" date="2021" name="Sci. Rep.">
        <title>Genome sequencing of the multicellular alga Astrephomene provides insights into convergent evolution of germ-soma differentiation.</title>
        <authorList>
            <person name="Yamashita S."/>
            <person name="Yamamoto K."/>
            <person name="Matsuzaki R."/>
            <person name="Suzuki S."/>
            <person name="Yamaguchi H."/>
            <person name="Hirooka S."/>
            <person name="Minakuchi Y."/>
            <person name="Miyagishima S."/>
            <person name="Kawachi M."/>
            <person name="Toyoda A."/>
            <person name="Nozaki H."/>
        </authorList>
    </citation>
    <scope>NUCLEOTIDE SEQUENCE [LARGE SCALE GENOMIC DNA]</scope>
    <source>
        <strain evidence="5 6">NIES-4017</strain>
    </source>
</reference>
<dbReference type="GO" id="GO:0005509">
    <property type="term" value="F:calcium ion binding"/>
    <property type="evidence" value="ECO:0007669"/>
    <property type="project" value="InterPro"/>
</dbReference>
<dbReference type="EMBL" id="BMAR01000003">
    <property type="protein sequence ID" value="GFR42212.1"/>
    <property type="molecule type" value="Genomic_DNA"/>
</dbReference>
<comment type="caution">
    <text evidence="5">The sequence shown here is derived from an EMBL/GenBank/DDBJ whole genome shotgun (WGS) entry which is preliminary data.</text>
</comment>
<gene>
    <name evidence="5" type="ORF">Agub_g3103</name>
</gene>
<keyword evidence="6" id="KW-1185">Reference proteome</keyword>
<dbReference type="Gene3D" id="1.10.238.10">
    <property type="entry name" value="EF-hand"/>
    <property type="match status" value="1"/>
</dbReference>
<keyword evidence="1" id="KW-0479">Metal-binding</keyword>
<dbReference type="FunFam" id="1.10.238.220:FF:000003">
    <property type="entry name" value="Phosphoprotein phosphatase 2A regulatory subunit"/>
    <property type="match status" value="1"/>
</dbReference>
<dbReference type="GO" id="GO:0000159">
    <property type="term" value="C:protein phosphatase type 2A complex"/>
    <property type="evidence" value="ECO:0007669"/>
    <property type="project" value="TreeGrafter"/>
</dbReference>
<dbReference type="AlphaFoldDB" id="A0AAD3DK40"/>
<keyword evidence="2" id="KW-0106">Calcium</keyword>
<feature type="domain" description="EF-hand" evidence="4">
    <location>
        <begin position="414"/>
        <end position="449"/>
    </location>
</feature>
<evidence type="ECO:0000256" key="1">
    <source>
        <dbReference type="ARBA" id="ARBA00022723"/>
    </source>
</evidence>
<dbReference type="InterPro" id="IPR002048">
    <property type="entry name" value="EF_hand_dom"/>
</dbReference>
<protein>
    <recommendedName>
        <fullName evidence="4">EF-hand domain-containing protein</fullName>
    </recommendedName>
</protein>
<feature type="compositionally biased region" description="Polar residues" evidence="3">
    <location>
        <begin position="81"/>
        <end position="105"/>
    </location>
</feature>
<feature type="region of interest" description="Disordered" evidence="3">
    <location>
        <begin position="66"/>
        <end position="122"/>
    </location>
</feature>
<dbReference type="Proteomes" id="UP001054857">
    <property type="component" value="Unassembled WGS sequence"/>
</dbReference>
<dbReference type="GO" id="GO:0019888">
    <property type="term" value="F:protein phosphatase regulator activity"/>
    <property type="evidence" value="ECO:0007669"/>
    <property type="project" value="TreeGrafter"/>
</dbReference>
<dbReference type="PROSITE" id="PS50222">
    <property type="entry name" value="EF_HAND_2"/>
    <property type="match status" value="1"/>
</dbReference>
<dbReference type="CDD" id="cd21504">
    <property type="entry name" value="PPP2R3A_B-like"/>
    <property type="match status" value="1"/>
</dbReference>
<evidence type="ECO:0000256" key="2">
    <source>
        <dbReference type="ARBA" id="ARBA00022837"/>
    </source>
</evidence>
<feature type="compositionally biased region" description="Polar residues" evidence="3">
    <location>
        <begin position="1"/>
        <end position="10"/>
    </location>
</feature>
<dbReference type="FunFam" id="1.10.238.10:FF:000025">
    <property type="entry name" value="serine/threonine-protein phosphatase 2A regulatory subunit B'' subunit alpha"/>
    <property type="match status" value="1"/>
</dbReference>
<evidence type="ECO:0000313" key="6">
    <source>
        <dbReference type="Proteomes" id="UP001054857"/>
    </source>
</evidence>
<accession>A0AAD3DK40</accession>
<name>A0AAD3DK40_9CHLO</name>
<dbReference type="Pfam" id="PF17958">
    <property type="entry name" value="EF-hand_13"/>
    <property type="match status" value="1"/>
</dbReference>
<dbReference type="InterPro" id="IPR011992">
    <property type="entry name" value="EF-hand-dom_pair"/>
</dbReference>
<sequence>MWSNRAQTRTDSLEPGTSGRYPERMIDQIPSNYPCAKLKLDQFFLQWLSEHQDLVSSLVDDIQAGRPIHAPSQPVGPSPLSPSTSHMIFSSTPPLSPSKTRSPGTPLSPARRSASNLGGSGPKRGPLVSIPQFYFPPAPPAPSAAATGLLPPGAPLAPAHRDFLTRLDPHFETCGGPGGMPQKAFVKMMQEVCELPSMVAYALFKRLSGCEAGEEEGGAVPREALLKFWTGRGLVGAPAAKRAFECLRPDGRDYLLFSDLWPLMECVLRYHPGLEFLADTAEFQRKYAETVIHRIFYTLNKCGSGRLTFREFRGGELMDALYALDRENDINKILKFFSYEHFYVIYCKFWELDQDHDFLLDKNDLAHYSNCALSYVIVDRIFEEAPRKFKAGTPPGKMCYEDFVWFILSEEDKTTDTALTYWFRCVDLDGDGVIRPREMLHFYEEQLRRLEGWNQEVVQFEDLLCQLHDMLAPAVEGQFTLRDLKRQKPHSGLFFSALFSLHKFVSFENRDPFAQRAEAAEFAGMSDWDKFAKIEYFRLASEDDPGDQGGGGMDAEEGL</sequence>
<dbReference type="Pfam" id="PF13499">
    <property type="entry name" value="EF-hand_7"/>
    <property type="match status" value="1"/>
</dbReference>
<feature type="region of interest" description="Disordered" evidence="3">
    <location>
        <begin position="1"/>
        <end position="25"/>
    </location>
</feature>